<keyword evidence="1" id="KW-1185">Reference proteome</keyword>
<protein>
    <submittedName>
        <fullName evidence="2">Ovule protein</fullName>
    </submittedName>
</protein>
<proteinExistence type="predicted"/>
<dbReference type="WBParaSite" id="Hba_14352">
    <property type="protein sequence ID" value="Hba_14352"/>
    <property type="gene ID" value="Hba_14352"/>
</dbReference>
<evidence type="ECO:0000313" key="2">
    <source>
        <dbReference type="WBParaSite" id="Hba_14352"/>
    </source>
</evidence>
<name>A0A1I7X9T6_HETBA</name>
<reference evidence="2" key="1">
    <citation type="submission" date="2016-11" db="UniProtKB">
        <authorList>
            <consortium name="WormBaseParasite"/>
        </authorList>
    </citation>
    <scope>IDENTIFICATION</scope>
</reference>
<accession>A0A1I7X9T6</accession>
<evidence type="ECO:0000313" key="1">
    <source>
        <dbReference type="Proteomes" id="UP000095283"/>
    </source>
</evidence>
<organism evidence="1 2">
    <name type="scientific">Heterorhabditis bacteriophora</name>
    <name type="common">Entomopathogenic nematode worm</name>
    <dbReference type="NCBI Taxonomy" id="37862"/>
    <lineage>
        <taxon>Eukaryota</taxon>
        <taxon>Metazoa</taxon>
        <taxon>Ecdysozoa</taxon>
        <taxon>Nematoda</taxon>
        <taxon>Chromadorea</taxon>
        <taxon>Rhabditida</taxon>
        <taxon>Rhabditina</taxon>
        <taxon>Rhabditomorpha</taxon>
        <taxon>Strongyloidea</taxon>
        <taxon>Heterorhabditidae</taxon>
        <taxon>Heterorhabditis</taxon>
    </lineage>
</organism>
<sequence length="89" mass="10246">MFLDKRSISSIPVVVTSTCHTYKRRCYWNELSFEINLAILLSTHLTCHFSRPLVDCITSLYCKFLRTDCEVFALSPEDALHVTNESQEG</sequence>
<dbReference type="Proteomes" id="UP000095283">
    <property type="component" value="Unplaced"/>
</dbReference>
<dbReference type="AlphaFoldDB" id="A0A1I7X9T6"/>